<feature type="region of interest" description="Disordered" evidence="1">
    <location>
        <begin position="45"/>
        <end position="88"/>
    </location>
</feature>
<reference evidence="2" key="1">
    <citation type="submission" date="2020-05" db="EMBL/GenBank/DDBJ databases">
        <title>WGS assembly of Panicum virgatum.</title>
        <authorList>
            <person name="Lovell J.T."/>
            <person name="Jenkins J."/>
            <person name="Shu S."/>
            <person name="Juenger T.E."/>
            <person name="Schmutz J."/>
        </authorList>
    </citation>
    <scope>NUCLEOTIDE SEQUENCE</scope>
    <source>
        <strain evidence="2">AP13</strain>
    </source>
</reference>
<dbReference type="EMBL" id="CM029041">
    <property type="protein sequence ID" value="KAG2625917.1"/>
    <property type="molecule type" value="Genomic_DNA"/>
</dbReference>
<gene>
    <name evidence="2" type="ORF">PVAP13_3KG289900</name>
</gene>
<sequence length="88" mass="10481">MAHRDYDENRLPLGDITNSRNQDSGSKKRARVFEDDDDLRKFRRQKARERYANMPPDKKVELNAKKKRENYHRKKANKQSVGSLHVAR</sequence>
<evidence type="ECO:0000313" key="3">
    <source>
        <dbReference type="Proteomes" id="UP000823388"/>
    </source>
</evidence>
<organism evidence="2 3">
    <name type="scientific">Panicum virgatum</name>
    <name type="common">Blackwell switchgrass</name>
    <dbReference type="NCBI Taxonomy" id="38727"/>
    <lineage>
        <taxon>Eukaryota</taxon>
        <taxon>Viridiplantae</taxon>
        <taxon>Streptophyta</taxon>
        <taxon>Embryophyta</taxon>
        <taxon>Tracheophyta</taxon>
        <taxon>Spermatophyta</taxon>
        <taxon>Magnoliopsida</taxon>
        <taxon>Liliopsida</taxon>
        <taxon>Poales</taxon>
        <taxon>Poaceae</taxon>
        <taxon>PACMAD clade</taxon>
        <taxon>Panicoideae</taxon>
        <taxon>Panicodae</taxon>
        <taxon>Paniceae</taxon>
        <taxon>Panicinae</taxon>
        <taxon>Panicum</taxon>
        <taxon>Panicum sect. Hiantes</taxon>
    </lineage>
</organism>
<keyword evidence="3" id="KW-1185">Reference proteome</keyword>
<evidence type="ECO:0000313" key="2">
    <source>
        <dbReference type="EMBL" id="KAG2625917.1"/>
    </source>
</evidence>
<name>A0A8T0UUH7_PANVG</name>
<proteinExistence type="predicted"/>
<evidence type="ECO:0000256" key="1">
    <source>
        <dbReference type="SAM" id="MobiDB-lite"/>
    </source>
</evidence>
<feature type="compositionally biased region" description="Basic and acidic residues" evidence="1">
    <location>
        <begin position="48"/>
        <end position="64"/>
    </location>
</feature>
<feature type="compositionally biased region" description="Basic residues" evidence="1">
    <location>
        <begin position="65"/>
        <end position="77"/>
    </location>
</feature>
<comment type="caution">
    <text evidence="2">The sequence shown here is derived from an EMBL/GenBank/DDBJ whole genome shotgun (WGS) entry which is preliminary data.</text>
</comment>
<feature type="compositionally biased region" description="Basic and acidic residues" evidence="1">
    <location>
        <begin position="1"/>
        <end position="10"/>
    </location>
</feature>
<accession>A0A8T0UUH7</accession>
<dbReference type="Proteomes" id="UP000823388">
    <property type="component" value="Chromosome 3K"/>
</dbReference>
<feature type="region of interest" description="Disordered" evidence="1">
    <location>
        <begin position="1"/>
        <end position="32"/>
    </location>
</feature>
<protein>
    <submittedName>
        <fullName evidence="2">Uncharacterized protein</fullName>
    </submittedName>
</protein>
<dbReference type="AlphaFoldDB" id="A0A8T0UUH7"/>